<dbReference type="InterPro" id="IPR051122">
    <property type="entry name" value="SDR_DHRS6-like"/>
</dbReference>
<dbReference type="Pfam" id="PF13561">
    <property type="entry name" value="adh_short_C2"/>
    <property type="match status" value="1"/>
</dbReference>
<comment type="similarity">
    <text evidence="1">Belongs to the short-chain dehydrogenases/reductases (SDR) family.</text>
</comment>
<dbReference type="EC" id="1.2.1.62" evidence="3"/>
<dbReference type="AlphaFoldDB" id="A0A1J5Q048"/>
<dbReference type="Gene3D" id="3.40.50.720">
    <property type="entry name" value="NAD(P)-binding Rossmann-like Domain"/>
    <property type="match status" value="1"/>
</dbReference>
<dbReference type="PRINTS" id="PR00081">
    <property type="entry name" value="GDHRDH"/>
</dbReference>
<name>A0A1J5Q048_9ZZZZ</name>
<gene>
    <name evidence="3" type="primary">tsaC1_3</name>
    <name evidence="3" type="ORF">GALL_416080</name>
</gene>
<dbReference type="SUPFAM" id="SSF51735">
    <property type="entry name" value="NAD(P)-binding Rossmann-fold domains"/>
    <property type="match status" value="1"/>
</dbReference>
<dbReference type="GO" id="GO:0018482">
    <property type="term" value="F:4-formylbenzenesulfonate dehydrogenase activity"/>
    <property type="evidence" value="ECO:0007669"/>
    <property type="project" value="UniProtKB-EC"/>
</dbReference>
<organism evidence="3">
    <name type="scientific">mine drainage metagenome</name>
    <dbReference type="NCBI Taxonomy" id="410659"/>
    <lineage>
        <taxon>unclassified sequences</taxon>
        <taxon>metagenomes</taxon>
        <taxon>ecological metagenomes</taxon>
    </lineage>
</organism>
<dbReference type="PANTHER" id="PTHR43477:SF1">
    <property type="entry name" value="DIHYDROANTICAPSIN 7-DEHYDROGENASE"/>
    <property type="match status" value="1"/>
</dbReference>
<protein>
    <submittedName>
        <fullName evidence="3">4-formylbenzenesulfonate dehydrogenase TsaC1/TsaC2</fullName>
        <ecNumber evidence="3">1.2.1.62</ecNumber>
    </submittedName>
</protein>
<proteinExistence type="inferred from homology"/>
<reference evidence="3" key="1">
    <citation type="submission" date="2016-10" db="EMBL/GenBank/DDBJ databases">
        <title>Sequence of Gallionella enrichment culture.</title>
        <authorList>
            <person name="Poehlein A."/>
            <person name="Muehling M."/>
            <person name="Daniel R."/>
        </authorList>
    </citation>
    <scope>NUCLEOTIDE SEQUENCE</scope>
</reference>
<sequence>MALAQQRILVVGGTSGMGLATARRLAQTDAEVFVSGRDAARLRAACAVDNGRIRGVAADFTQAHALADLFDQVGQIDHLVLAASGHAAWGPFAQVGADALRQALEHKLIGYWQTLQAALPRLRRDGSAVLLTGAASRTAIPGTAGLAAVNGAITQMAQTLARELAPLRVNVVSPGLVDTPVYEAMPADARAGLFSTTAASLPVGRTGAAEEIAAVVEMLLDNAFVTGALIDVDGGARMPL</sequence>
<dbReference type="InterPro" id="IPR036291">
    <property type="entry name" value="NAD(P)-bd_dom_sf"/>
</dbReference>
<comment type="caution">
    <text evidence="3">The sequence shown here is derived from an EMBL/GenBank/DDBJ whole genome shotgun (WGS) entry which is preliminary data.</text>
</comment>
<evidence type="ECO:0000256" key="2">
    <source>
        <dbReference type="ARBA" id="ARBA00023002"/>
    </source>
</evidence>
<dbReference type="CDD" id="cd05233">
    <property type="entry name" value="SDR_c"/>
    <property type="match status" value="1"/>
</dbReference>
<evidence type="ECO:0000313" key="3">
    <source>
        <dbReference type="EMBL" id="OIQ76706.1"/>
    </source>
</evidence>
<accession>A0A1J5Q048</accession>
<evidence type="ECO:0000256" key="1">
    <source>
        <dbReference type="ARBA" id="ARBA00006484"/>
    </source>
</evidence>
<dbReference type="EMBL" id="MLJW01001795">
    <property type="protein sequence ID" value="OIQ76706.1"/>
    <property type="molecule type" value="Genomic_DNA"/>
</dbReference>
<dbReference type="InterPro" id="IPR002347">
    <property type="entry name" value="SDR_fam"/>
</dbReference>
<keyword evidence="2 3" id="KW-0560">Oxidoreductase</keyword>
<dbReference type="PANTHER" id="PTHR43477">
    <property type="entry name" value="DIHYDROANTICAPSIN 7-DEHYDROGENASE"/>
    <property type="match status" value="1"/>
</dbReference>